<dbReference type="InterPro" id="IPR013783">
    <property type="entry name" value="Ig-like_fold"/>
</dbReference>
<dbReference type="EMBL" id="JAXAFJ010000005">
    <property type="protein sequence ID" value="MDX6806354.1"/>
    <property type="molecule type" value="Genomic_DNA"/>
</dbReference>
<dbReference type="PANTHER" id="PTHR30504">
    <property type="entry name" value="GLUCANS BIOSYNTHESIS PROTEIN"/>
    <property type="match status" value="1"/>
</dbReference>
<protein>
    <submittedName>
        <fullName evidence="7">Glucan biosynthesis protein D</fullName>
    </submittedName>
</protein>
<sequence>MRMHNVTPDRREFICGLLGSLASAGIADQAFAQNSHPMGPSQPFSFEGLIERAKQRSAEPYKQPYRPAPEIVSKIDYATHGKIVFKADQALNANGPGAYPIEFFHLGMYFPKKVSINLIESETSQEILFSADYFDMPKDSVARGLPSDAGFAGFRLHESRRRKDWKHQDWMVFLGASYFRSIGSLNQYGLSARGIAVDVSVPTPEEFPDFVEFYIDPARKEGDPTFVYALLDGPSISGAYKFAVIRTDGAVMDVDARLFARRPIQQLGIAPLTSMFWYGEYNRMRLIDWRPEVHDSDGIALWTGKGERIWRPLNNPRRVVTSSFQDTNPLGFGLLQRDRNIENYLDGVNYDRRPSLWVQPLHDWGKGSVQLVEIPTQDEIHDNIVAFWVPEQAIEAGTSLNFRYRLHWRAEEPFPAEQLADVFATRIGRGGEPGQDHTATPDAVKFVVEFEGGALAGLTTEAPPQGTASTSRGMLTDVIVEPIPRTERWRARFDLKGADGVDPVELRLFLHIGEQAFSETWAFQFWPDQPAG</sequence>
<proteinExistence type="inferred from homology"/>
<evidence type="ECO:0000256" key="5">
    <source>
        <dbReference type="ARBA" id="ARBA00022764"/>
    </source>
</evidence>
<keyword evidence="8" id="KW-1185">Reference proteome</keyword>
<dbReference type="SUPFAM" id="SSF74650">
    <property type="entry name" value="Galactose mutarotase-like"/>
    <property type="match status" value="1"/>
</dbReference>
<dbReference type="RefSeq" id="WP_319844485.1">
    <property type="nucleotide sequence ID" value="NZ_JAXAFJ010000005.1"/>
</dbReference>
<dbReference type="Proteomes" id="UP001274321">
    <property type="component" value="Unassembled WGS sequence"/>
</dbReference>
<evidence type="ECO:0000313" key="8">
    <source>
        <dbReference type="Proteomes" id="UP001274321"/>
    </source>
</evidence>
<evidence type="ECO:0000256" key="4">
    <source>
        <dbReference type="ARBA" id="ARBA00022729"/>
    </source>
</evidence>
<dbReference type="InterPro" id="IPR011013">
    <property type="entry name" value="Gal_mutarotase_sf_dom"/>
</dbReference>
<dbReference type="InterPro" id="IPR014438">
    <property type="entry name" value="Glucan_biosyn_MdoG/MdoD"/>
</dbReference>
<dbReference type="SUPFAM" id="SSF81296">
    <property type="entry name" value="E set domains"/>
    <property type="match status" value="1"/>
</dbReference>
<evidence type="ECO:0000256" key="2">
    <source>
        <dbReference type="ARBA" id="ARBA00005001"/>
    </source>
</evidence>
<reference evidence="7 8" key="1">
    <citation type="submission" date="2023-11" db="EMBL/GenBank/DDBJ databases">
        <authorList>
            <person name="Bao R."/>
        </authorList>
    </citation>
    <scope>NUCLEOTIDE SEQUENCE [LARGE SCALE GENOMIC DNA]</scope>
    <source>
        <strain evidence="7 8">PJ23</strain>
    </source>
</reference>
<accession>A0ABU4RNG7</accession>
<dbReference type="InterPro" id="IPR014718">
    <property type="entry name" value="GH-type_carb-bd"/>
</dbReference>
<dbReference type="Gene3D" id="2.60.40.10">
    <property type="entry name" value="Immunoglobulins"/>
    <property type="match status" value="1"/>
</dbReference>
<evidence type="ECO:0000256" key="1">
    <source>
        <dbReference type="ARBA" id="ARBA00004418"/>
    </source>
</evidence>
<comment type="subcellular location">
    <subcellularLocation>
        <location evidence="1">Periplasm</location>
    </subcellularLocation>
</comment>
<gene>
    <name evidence="7" type="ORF">SCD90_09775</name>
</gene>
<dbReference type="PIRSF" id="PIRSF006281">
    <property type="entry name" value="MdoG"/>
    <property type="match status" value="1"/>
</dbReference>
<feature type="domain" description="Glucan biosynthesis periplasmic MdoG C-terminal" evidence="6">
    <location>
        <begin position="44"/>
        <end position="525"/>
    </location>
</feature>
<dbReference type="InterPro" id="IPR014756">
    <property type="entry name" value="Ig_E-set"/>
</dbReference>
<evidence type="ECO:0000256" key="3">
    <source>
        <dbReference type="ARBA" id="ARBA00009284"/>
    </source>
</evidence>
<comment type="similarity">
    <text evidence="3">Belongs to the OpgD/OpgG family.</text>
</comment>
<evidence type="ECO:0000259" key="6">
    <source>
        <dbReference type="Pfam" id="PF04349"/>
    </source>
</evidence>
<comment type="caution">
    <text evidence="7">The sequence shown here is derived from an EMBL/GenBank/DDBJ whole genome shotgun (WGS) entry which is preliminary data.</text>
</comment>
<dbReference type="Pfam" id="PF04349">
    <property type="entry name" value="MdoG"/>
    <property type="match status" value="1"/>
</dbReference>
<dbReference type="Gene3D" id="2.70.98.10">
    <property type="match status" value="1"/>
</dbReference>
<keyword evidence="4" id="KW-0732">Signal</keyword>
<dbReference type="InterPro" id="IPR007444">
    <property type="entry name" value="Glucan_biosyn_MdoG_C"/>
</dbReference>
<evidence type="ECO:0000313" key="7">
    <source>
        <dbReference type="EMBL" id="MDX6806354.1"/>
    </source>
</evidence>
<name>A0ABU4RNG7_9HYPH</name>
<dbReference type="PANTHER" id="PTHR30504:SF3">
    <property type="entry name" value="GLUCANS BIOSYNTHESIS PROTEIN D"/>
    <property type="match status" value="1"/>
</dbReference>
<comment type="pathway">
    <text evidence="2">Glycan metabolism; osmoregulated periplasmic glucan (OPG) biosynthesis.</text>
</comment>
<organism evidence="7 8">
    <name type="scientific">Terrihabitans rhizophilus</name>
    <dbReference type="NCBI Taxonomy" id="3092662"/>
    <lineage>
        <taxon>Bacteria</taxon>
        <taxon>Pseudomonadati</taxon>
        <taxon>Pseudomonadota</taxon>
        <taxon>Alphaproteobacteria</taxon>
        <taxon>Hyphomicrobiales</taxon>
        <taxon>Terrihabitans</taxon>
    </lineage>
</organism>
<keyword evidence="5" id="KW-0574">Periplasm</keyword>